<dbReference type="EMBL" id="CP054803">
    <property type="protein sequence ID" value="QKU20338.1"/>
    <property type="molecule type" value="Genomic_DNA"/>
</dbReference>
<reference evidence="1 2" key="1">
    <citation type="submission" date="2019-11" db="EMBL/GenBank/DDBJ databases">
        <title>FDA dAtabase for Regulatory Grade micrObial Sequences (FDA-ARGOS): Supporting development and validation of Infectious Disease Dx tests.</title>
        <authorList>
            <person name="Patel R."/>
            <person name="Rucinski S."/>
            <person name="Tallon L."/>
            <person name="Sadzewicz L."/>
            <person name="Vavikolanu K."/>
            <person name="Mehta A."/>
            <person name="Aluvathingal J."/>
            <person name="Nadendla S."/>
            <person name="Nandy P."/>
            <person name="Geyer C."/>
            <person name="Yan Y."/>
            <person name="Sichtig H."/>
        </authorList>
    </citation>
    <scope>NUCLEOTIDE SEQUENCE [LARGE SCALE GENOMIC DNA]</scope>
    <source>
        <strain evidence="1 2">FDAARGOS_557</strain>
    </source>
</reference>
<accession>A0A6N1ME21</accession>
<sequence>MIENWLFVLGLIAVLMVPGPANALVASSAHQQGQAKTSLYLPAILLGYFYAINVWALLIHLASPIWPNFKGLVYVLSTICVGWMTLHLYKAQQLERYSKNHPQIRPWQMFTTTLKNPKAALLASGILPMETWQSPTNFVLVFAAFSLSTVPVGIFWMVFGQAILTSPSEKIKAGLIYKGAALFVLLCLIPLLIKLWD</sequence>
<dbReference type="RefSeq" id="WP_174894084.1">
    <property type="nucleotide sequence ID" value="NZ_CP054803.1"/>
</dbReference>
<dbReference type="AlphaFoldDB" id="A0A6N1ME21"/>
<proteinExistence type="predicted"/>
<organism evidence="1 2">
    <name type="scientific">Acinetobacter lwoffii</name>
    <dbReference type="NCBI Taxonomy" id="28090"/>
    <lineage>
        <taxon>Bacteria</taxon>
        <taxon>Pseudomonadati</taxon>
        <taxon>Pseudomonadota</taxon>
        <taxon>Gammaproteobacteria</taxon>
        <taxon>Moraxellales</taxon>
        <taxon>Moraxellaceae</taxon>
        <taxon>Acinetobacter</taxon>
    </lineage>
</organism>
<dbReference type="Proteomes" id="UP000509126">
    <property type="component" value="Chromosome"/>
</dbReference>
<protein>
    <submittedName>
        <fullName evidence="1">Threonine transporter RhtB</fullName>
    </submittedName>
</protein>
<evidence type="ECO:0000313" key="1">
    <source>
        <dbReference type="EMBL" id="QKU20338.1"/>
    </source>
</evidence>
<gene>
    <name evidence="1" type="ORF">FOB19_02125</name>
</gene>
<name>A0A6N1ME21_ACILW</name>
<evidence type="ECO:0000313" key="2">
    <source>
        <dbReference type="Proteomes" id="UP000509126"/>
    </source>
</evidence>